<keyword evidence="5" id="KW-0694">RNA-binding</keyword>
<dbReference type="PROSITE" id="PS50102">
    <property type="entry name" value="RRM"/>
    <property type="match status" value="1"/>
</dbReference>
<feature type="region of interest" description="Disordered" evidence="7">
    <location>
        <begin position="348"/>
        <end position="380"/>
    </location>
</feature>
<evidence type="ECO:0000256" key="3">
    <source>
        <dbReference type="ARBA" id="ARBA00022771"/>
    </source>
</evidence>
<evidence type="ECO:0000313" key="11">
    <source>
        <dbReference type="Proteomes" id="UP001211907"/>
    </source>
</evidence>
<dbReference type="CDD" id="cd12538">
    <property type="entry name" value="RRM_U2AF35"/>
    <property type="match status" value="1"/>
</dbReference>
<dbReference type="SMART" id="SM00361">
    <property type="entry name" value="RRM_1"/>
    <property type="match status" value="1"/>
</dbReference>
<feature type="region of interest" description="Disordered" evidence="7">
    <location>
        <begin position="192"/>
        <end position="277"/>
    </location>
</feature>
<dbReference type="InterPro" id="IPR003954">
    <property type="entry name" value="RRM_euk-type"/>
</dbReference>
<dbReference type="PROSITE" id="PS50103">
    <property type="entry name" value="ZF_C3H1"/>
    <property type="match status" value="2"/>
</dbReference>
<name>A0AAD5XHQ9_9FUNG</name>
<feature type="zinc finger region" description="C3H1-type" evidence="6">
    <location>
        <begin position="142"/>
        <end position="169"/>
    </location>
</feature>
<dbReference type="AlphaFoldDB" id="A0AAD5XHQ9"/>
<dbReference type="InterPro" id="IPR035979">
    <property type="entry name" value="RBD_domain_sf"/>
</dbReference>
<gene>
    <name evidence="10" type="ORF">HK100_010081</name>
</gene>
<dbReference type="PANTHER" id="PTHR12620">
    <property type="entry name" value="U2 SNRNP AUXILIARY FACTOR, SMALL SUBUNIT"/>
    <property type="match status" value="1"/>
</dbReference>
<dbReference type="Gene3D" id="3.30.70.330">
    <property type="match status" value="1"/>
</dbReference>
<dbReference type="GO" id="GO:0008270">
    <property type="term" value="F:zinc ion binding"/>
    <property type="evidence" value="ECO:0007669"/>
    <property type="project" value="UniProtKB-KW"/>
</dbReference>
<dbReference type="PRINTS" id="PR01848">
    <property type="entry name" value="U2AUXFACTOR"/>
</dbReference>
<evidence type="ECO:0000256" key="4">
    <source>
        <dbReference type="ARBA" id="ARBA00022833"/>
    </source>
</evidence>
<dbReference type="GO" id="GO:0089701">
    <property type="term" value="C:U2AF complex"/>
    <property type="evidence" value="ECO:0007669"/>
    <property type="project" value="InterPro"/>
</dbReference>
<dbReference type="InterPro" id="IPR009145">
    <property type="entry name" value="U2AF_small"/>
</dbReference>
<evidence type="ECO:0000313" key="10">
    <source>
        <dbReference type="EMBL" id="KAJ3126791.1"/>
    </source>
</evidence>
<evidence type="ECO:0000256" key="7">
    <source>
        <dbReference type="SAM" id="MobiDB-lite"/>
    </source>
</evidence>
<feature type="domain" description="C3H1-type" evidence="9">
    <location>
        <begin position="142"/>
        <end position="169"/>
    </location>
</feature>
<comment type="caution">
    <text evidence="10">The sequence shown here is derived from an EMBL/GenBank/DDBJ whole genome shotgun (WGS) entry which is preliminary data.</text>
</comment>
<dbReference type="SMART" id="SM00360">
    <property type="entry name" value="RRM"/>
    <property type="match status" value="1"/>
</dbReference>
<dbReference type="FunFam" id="3.30.70.330:FF:000066">
    <property type="entry name" value="Splicing factor u2af 23 kDa subunit"/>
    <property type="match status" value="1"/>
</dbReference>
<dbReference type="InterPro" id="IPR000571">
    <property type="entry name" value="Znf_CCCH"/>
</dbReference>
<keyword evidence="2" id="KW-0677">Repeat</keyword>
<reference evidence="10" key="1">
    <citation type="submission" date="2020-05" db="EMBL/GenBank/DDBJ databases">
        <title>Phylogenomic resolution of chytrid fungi.</title>
        <authorList>
            <person name="Stajich J.E."/>
            <person name="Amses K."/>
            <person name="Simmons R."/>
            <person name="Seto K."/>
            <person name="Myers J."/>
            <person name="Bonds A."/>
            <person name="Quandt C.A."/>
            <person name="Barry K."/>
            <person name="Liu P."/>
            <person name="Grigoriev I."/>
            <person name="Longcore J.E."/>
            <person name="James T.Y."/>
        </authorList>
    </citation>
    <scope>NUCLEOTIDE SEQUENCE</scope>
    <source>
        <strain evidence="10">JEL0513</strain>
    </source>
</reference>
<organism evidence="10 11">
    <name type="scientific">Physocladia obscura</name>
    <dbReference type="NCBI Taxonomy" id="109957"/>
    <lineage>
        <taxon>Eukaryota</taxon>
        <taxon>Fungi</taxon>
        <taxon>Fungi incertae sedis</taxon>
        <taxon>Chytridiomycota</taxon>
        <taxon>Chytridiomycota incertae sedis</taxon>
        <taxon>Chytridiomycetes</taxon>
        <taxon>Chytridiales</taxon>
        <taxon>Chytriomycetaceae</taxon>
        <taxon>Physocladia</taxon>
    </lineage>
</organism>
<feature type="compositionally biased region" description="Basic and acidic residues" evidence="7">
    <location>
        <begin position="355"/>
        <end position="371"/>
    </location>
</feature>
<evidence type="ECO:0000259" key="9">
    <source>
        <dbReference type="PROSITE" id="PS50103"/>
    </source>
</evidence>
<dbReference type="GO" id="GO:0003723">
    <property type="term" value="F:RNA binding"/>
    <property type="evidence" value="ECO:0007669"/>
    <property type="project" value="UniProtKB-UniRule"/>
</dbReference>
<dbReference type="InterPro" id="IPR000504">
    <property type="entry name" value="RRM_dom"/>
</dbReference>
<keyword evidence="4 6" id="KW-0862">Zinc</keyword>
<keyword evidence="3 6" id="KW-0863">Zinc-finger</keyword>
<evidence type="ECO:0000256" key="1">
    <source>
        <dbReference type="ARBA" id="ARBA00022723"/>
    </source>
</evidence>
<evidence type="ECO:0000256" key="2">
    <source>
        <dbReference type="ARBA" id="ARBA00022737"/>
    </source>
</evidence>
<dbReference type="Pfam" id="PF00642">
    <property type="entry name" value="zf-CCCH"/>
    <property type="match status" value="2"/>
</dbReference>
<sequence>MADHLASIYGTEKDKVNCSFYFKIGACRHGDRCSRKHVKPNFSQTILIANIYQNPAHEPNCALSEEQLQEHFELFYEDLFVEMCKYGEVEELKVCDNVGDHLLGNVYVMFVSEEDAAKAVEALNSRFYAGRPVYAELSPVTDFGEACCRQYENSECNRGGLCNFMHLKTVSRSLTRELQEAQHLSLKILKGGSSRDRERDYDGERGAGGGRDRDYRRDRRGGDRDRDRDRGDRDRDREKERDRRRGLRGPRDEEDEYLSFSTHDDGPSDSQYAVPTGGETTFASHLAQIGQQRSQIQIRRDHFVPFAVVSGLAEDEAQRVAGLVTPQGVTMQPKKGKRLKNVALNERIPATGAAKGKEKGKDQADEKEKADQTNGKRRACFGFRAPDPATVWLSTVAWRIPDAVRQRTLALCGALSTSSSASTEAAPTAQILIHWERDEFRRIVDDAAKAWPDSVSHKQLQLVRNRYPIVPGLDRSNWSDLPTKLPHLSTKPLTSKQAVL</sequence>
<feature type="domain" description="RRM" evidence="8">
    <location>
        <begin position="44"/>
        <end position="140"/>
    </location>
</feature>
<keyword evidence="11" id="KW-1185">Reference proteome</keyword>
<evidence type="ECO:0000256" key="5">
    <source>
        <dbReference type="PROSITE-ProRule" id="PRU00176"/>
    </source>
</evidence>
<dbReference type="EMBL" id="JADGJH010000541">
    <property type="protein sequence ID" value="KAJ3126791.1"/>
    <property type="molecule type" value="Genomic_DNA"/>
</dbReference>
<dbReference type="SUPFAM" id="SSF54928">
    <property type="entry name" value="RNA-binding domain, RBD"/>
    <property type="match status" value="1"/>
</dbReference>
<feature type="zinc finger region" description="C3H1-type" evidence="6">
    <location>
        <begin position="12"/>
        <end position="40"/>
    </location>
</feature>
<evidence type="ECO:0000259" key="8">
    <source>
        <dbReference type="PROSITE" id="PS50102"/>
    </source>
</evidence>
<keyword evidence="1 6" id="KW-0479">Metal-binding</keyword>
<feature type="domain" description="C3H1-type" evidence="9">
    <location>
        <begin position="12"/>
        <end position="40"/>
    </location>
</feature>
<dbReference type="InterPro" id="IPR012677">
    <property type="entry name" value="Nucleotide-bd_a/b_plait_sf"/>
</dbReference>
<dbReference type="Proteomes" id="UP001211907">
    <property type="component" value="Unassembled WGS sequence"/>
</dbReference>
<dbReference type="SMART" id="SM00356">
    <property type="entry name" value="ZnF_C3H1"/>
    <property type="match status" value="2"/>
</dbReference>
<feature type="compositionally biased region" description="Basic and acidic residues" evidence="7">
    <location>
        <begin position="193"/>
        <end position="243"/>
    </location>
</feature>
<dbReference type="Pfam" id="PF00076">
    <property type="entry name" value="RRM_1"/>
    <property type="match status" value="1"/>
</dbReference>
<feature type="compositionally biased region" description="Polar residues" evidence="7">
    <location>
        <begin position="268"/>
        <end position="277"/>
    </location>
</feature>
<evidence type="ECO:0000256" key="6">
    <source>
        <dbReference type="PROSITE-ProRule" id="PRU00723"/>
    </source>
</evidence>
<dbReference type="GO" id="GO:0000398">
    <property type="term" value="P:mRNA splicing, via spliceosome"/>
    <property type="evidence" value="ECO:0007669"/>
    <property type="project" value="InterPro"/>
</dbReference>
<accession>A0AAD5XHQ9</accession>
<proteinExistence type="predicted"/>
<protein>
    <submittedName>
        <fullName evidence="10">Uncharacterized protein</fullName>
    </submittedName>
</protein>